<dbReference type="Gene3D" id="1.10.340.70">
    <property type="match status" value="1"/>
</dbReference>
<dbReference type="InterPro" id="IPR001584">
    <property type="entry name" value="Integrase_cat-core"/>
</dbReference>
<evidence type="ECO:0000256" key="2">
    <source>
        <dbReference type="SAM" id="MobiDB-lite"/>
    </source>
</evidence>
<dbReference type="GO" id="GO:0003676">
    <property type="term" value="F:nucleic acid binding"/>
    <property type="evidence" value="ECO:0007669"/>
    <property type="project" value="InterPro"/>
</dbReference>
<dbReference type="InterPro" id="IPR036397">
    <property type="entry name" value="RNaseH_sf"/>
</dbReference>
<protein>
    <recommendedName>
        <fullName evidence="1">Gypsy retrotransposon integrase-like protein 1</fullName>
    </recommendedName>
</protein>
<evidence type="ECO:0000259" key="3">
    <source>
        <dbReference type="PROSITE" id="PS50994"/>
    </source>
</evidence>
<feature type="region of interest" description="Disordered" evidence="2">
    <location>
        <begin position="567"/>
        <end position="588"/>
    </location>
</feature>
<accession>A0A3B3R2T0</accession>
<dbReference type="Pfam" id="PF17921">
    <property type="entry name" value="Integrase_H2C2"/>
    <property type="match status" value="1"/>
</dbReference>
<evidence type="ECO:0000313" key="5">
    <source>
        <dbReference type="Proteomes" id="UP000261540"/>
    </source>
</evidence>
<dbReference type="Ensembl" id="ENSPKIT00000036374.1">
    <property type="protein sequence ID" value="ENSPKIP00000011991.1"/>
    <property type="gene ID" value="ENSPKIG00000025664.1"/>
</dbReference>
<dbReference type="SUPFAM" id="SSF53098">
    <property type="entry name" value="Ribonuclease H-like"/>
    <property type="match status" value="1"/>
</dbReference>
<dbReference type="FunFam" id="3.30.420.10:FF:000269">
    <property type="entry name" value="Uncharacterized protein"/>
    <property type="match status" value="1"/>
</dbReference>
<dbReference type="Gene3D" id="3.30.420.10">
    <property type="entry name" value="Ribonuclease H-like superfamily/Ribonuclease H"/>
    <property type="match status" value="1"/>
</dbReference>
<dbReference type="Pfam" id="PF00665">
    <property type="entry name" value="rve"/>
    <property type="match status" value="1"/>
</dbReference>
<dbReference type="GO" id="GO:0015074">
    <property type="term" value="P:DNA integration"/>
    <property type="evidence" value="ECO:0007669"/>
    <property type="project" value="InterPro"/>
</dbReference>
<feature type="region of interest" description="Disordered" evidence="2">
    <location>
        <begin position="610"/>
        <end position="647"/>
    </location>
</feature>
<name>A0A3B3R2T0_9TELE</name>
<keyword evidence="5" id="KW-1185">Reference proteome</keyword>
<reference evidence="4" key="1">
    <citation type="submission" date="2025-08" db="UniProtKB">
        <authorList>
            <consortium name="Ensembl"/>
        </authorList>
    </citation>
    <scope>IDENTIFICATION</scope>
</reference>
<evidence type="ECO:0000256" key="1">
    <source>
        <dbReference type="ARBA" id="ARBA00039658"/>
    </source>
</evidence>
<feature type="compositionally biased region" description="Basic and acidic residues" evidence="2">
    <location>
        <begin position="614"/>
        <end position="630"/>
    </location>
</feature>
<dbReference type="FunFam" id="1.10.340.70:FF:000001">
    <property type="entry name" value="Retrovirus-related Pol polyprotein from transposon gypsy-like Protein"/>
    <property type="match status" value="1"/>
</dbReference>
<feature type="domain" description="Integrase catalytic" evidence="3">
    <location>
        <begin position="257"/>
        <end position="415"/>
    </location>
</feature>
<organism evidence="4 5">
    <name type="scientific">Paramormyrops kingsleyae</name>
    <dbReference type="NCBI Taxonomy" id="1676925"/>
    <lineage>
        <taxon>Eukaryota</taxon>
        <taxon>Metazoa</taxon>
        <taxon>Chordata</taxon>
        <taxon>Craniata</taxon>
        <taxon>Vertebrata</taxon>
        <taxon>Euteleostomi</taxon>
        <taxon>Actinopterygii</taxon>
        <taxon>Neopterygii</taxon>
        <taxon>Teleostei</taxon>
        <taxon>Osteoglossocephala</taxon>
        <taxon>Osteoglossomorpha</taxon>
        <taxon>Osteoglossiformes</taxon>
        <taxon>Mormyridae</taxon>
        <taxon>Paramormyrops</taxon>
    </lineage>
</organism>
<dbReference type="AlphaFoldDB" id="A0A3B3R2T0"/>
<dbReference type="Proteomes" id="UP000261540">
    <property type="component" value="Unplaced"/>
</dbReference>
<dbReference type="PANTHER" id="PTHR37984:SF15">
    <property type="entry name" value="INTEGRASE CATALYTIC DOMAIN-CONTAINING PROTEIN"/>
    <property type="match status" value="1"/>
</dbReference>
<sequence length="698" mass="79168">MSTAKLDATGHRWVSQLAMFDFDIEYRQGKSNSNADALSRMSRQEVTEALQSCPQRVPSTRLVQSCGDVAGGRKDNISEPVEKTVICQEGEFLDSVEKPVDPFDGAGTDALPAMTKLEIRGCQKEDPVIGPALHYKRLNRKPRRGERLEKGKDAVLLLKDWNRLVVKDGILYRQVKDFQGRSIAQLVLPEKMRLLVKTSLHDDSGHLGFERTLNLFRERFFWPRMHHEIKSWCEQCERCCLRKTPTAGNKAPLVSIHTNAPMELICMDFLVLEKSKGGIENVLVVTDHFSRFAQAYPTKDQKAVTVAKVLWKNFFCRFGFPARLHADQGRNFESTVVKELCKLTGITRTHTSPYHPQGNGLTERFNRTLMNMLGTLDPVQKPRWHEYVDALTHAYNCTQHDSTGFSPYYLMYGRHPRLPVDLLFGLSPANEPCEYSEYVQTLRECMTYAYGEADRMSRHAKGLQKKHYDKKVKSNVFKPGDRVMVKICHVEGKQKLADRWEPCPYVVVKKQPGTPVYVVRTEAGDKERVIHRNLLAQCMFFPVGKSHPSEEKSDTEDMCGLGAGASDAEEVDLETTKEGASGAATQSTCMDFSDAVGKGSEEDVSQLRGNVNEEDSHNEHSLLKDSESKTTGRRYPGRRRRPPDRLSLEMHVLQSEGVKEKVERGRKVWERAKAKEKLCLNPTTCTHAHPTPTLQRKS</sequence>
<dbReference type="InterPro" id="IPR050951">
    <property type="entry name" value="Retrovirus_Pol_polyprotein"/>
</dbReference>
<proteinExistence type="predicted"/>
<dbReference type="PROSITE" id="PS50994">
    <property type="entry name" value="INTEGRASE"/>
    <property type="match status" value="1"/>
</dbReference>
<dbReference type="STRING" id="1676925.ENSPKIP00000011991"/>
<reference evidence="4" key="2">
    <citation type="submission" date="2025-09" db="UniProtKB">
        <authorList>
            <consortium name="Ensembl"/>
        </authorList>
    </citation>
    <scope>IDENTIFICATION</scope>
</reference>
<evidence type="ECO:0000313" key="4">
    <source>
        <dbReference type="Ensembl" id="ENSPKIP00000011991.1"/>
    </source>
</evidence>
<dbReference type="PANTHER" id="PTHR37984">
    <property type="entry name" value="PROTEIN CBG26694"/>
    <property type="match status" value="1"/>
</dbReference>
<dbReference type="GeneTree" id="ENSGT01000000214408"/>
<dbReference type="InterPro" id="IPR041588">
    <property type="entry name" value="Integrase_H2C2"/>
</dbReference>
<feature type="compositionally biased region" description="Basic residues" evidence="2">
    <location>
        <begin position="631"/>
        <end position="642"/>
    </location>
</feature>
<dbReference type="InterPro" id="IPR012337">
    <property type="entry name" value="RNaseH-like_sf"/>
</dbReference>